<gene>
    <name evidence="13" type="ORF">J3U87_03825</name>
</gene>
<sequence length="328" mass="35502">MIRAESVWESVGNTPLIRIKSLSERTGCDIYGKAEFLNPGGSIKDRAAKGMIQKAEADGRLELGGVIVEGTAGNTGIGLATLAAERGYRVIITMPNNQAKEKYQMLEAIGAEVRAVPPCPFANPNHFYHQAKRIAEEMPGAVWADQFENTANAQFHYDTTGPEILQQLDGQVDVLVAASGTGGTIGGTSTYLKEHKPDTTIIVTDPEGSGTHDYIKTGAFTGEGGSVTEGIGIKRLTANFARAVVDDALRITDRQMIDTLFHVARHDGLFLGTSSALNLYGAYAMARRYQGSGKKIVTFLCDHGSRYASKVLDKDWLTEKDLHPRLLE</sequence>
<keyword evidence="5" id="KW-0028">Amino-acid biosynthesis</keyword>
<protein>
    <recommendedName>
        <fullName evidence="4">Cysteine synthase</fullName>
        <ecNumber evidence="3">2.5.1.47</ecNumber>
    </recommendedName>
    <alternativeName>
        <fullName evidence="9">O-acetylserine (thiol)-lyase</fullName>
    </alternativeName>
    <alternativeName>
        <fullName evidence="10">O-acetylserine sulfhydrylase</fullName>
    </alternativeName>
</protein>
<evidence type="ECO:0000256" key="9">
    <source>
        <dbReference type="ARBA" id="ARBA00030296"/>
    </source>
</evidence>
<feature type="domain" description="Tryptophan synthase beta chain-like PALP" evidence="12">
    <location>
        <begin position="9"/>
        <end position="302"/>
    </location>
</feature>
<keyword evidence="8" id="KW-0198">Cysteine biosynthesis</keyword>
<evidence type="ECO:0000256" key="3">
    <source>
        <dbReference type="ARBA" id="ARBA00012681"/>
    </source>
</evidence>
<evidence type="ECO:0000256" key="5">
    <source>
        <dbReference type="ARBA" id="ARBA00022605"/>
    </source>
</evidence>
<dbReference type="InterPro" id="IPR050214">
    <property type="entry name" value="Cys_Synth/Cystath_Beta-Synth"/>
</dbReference>
<dbReference type="PROSITE" id="PS00901">
    <property type="entry name" value="CYS_SYNTHASE"/>
    <property type="match status" value="1"/>
</dbReference>
<dbReference type="FunFam" id="3.40.50.1100:FF:000049">
    <property type="entry name" value="Cysteine synthase, putative"/>
    <property type="match status" value="1"/>
</dbReference>
<dbReference type="InterPro" id="IPR000634">
    <property type="entry name" value="Ser/Thr_deHydtase_PyrdxlP-BS"/>
</dbReference>
<dbReference type="GO" id="GO:0004124">
    <property type="term" value="F:cysteine synthase activity"/>
    <property type="evidence" value="ECO:0007669"/>
    <property type="project" value="UniProtKB-EC"/>
</dbReference>
<dbReference type="EC" id="2.5.1.47" evidence="3"/>
<keyword evidence="6" id="KW-0808">Transferase</keyword>
<evidence type="ECO:0000256" key="8">
    <source>
        <dbReference type="ARBA" id="ARBA00023192"/>
    </source>
</evidence>
<keyword evidence="7" id="KW-0663">Pyridoxal phosphate</keyword>
<organism evidence="13 14">
    <name type="scientific">Sulfidibacter corallicola</name>
    <dbReference type="NCBI Taxonomy" id="2818388"/>
    <lineage>
        <taxon>Bacteria</taxon>
        <taxon>Pseudomonadati</taxon>
        <taxon>Acidobacteriota</taxon>
        <taxon>Holophagae</taxon>
        <taxon>Acanthopleuribacterales</taxon>
        <taxon>Acanthopleuribacteraceae</taxon>
        <taxon>Sulfidibacter</taxon>
    </lineage>
</organism>
<comment type="catalytic activity">
    <reaction evidence="11">
        <text>O-acetyl-L-serine + hydrogen sulfide = L-cysteine + acetate</text>
        <dbReference type="Rhea" id="RHEA:14829"/>
        <dbReference type="ChEBI" id="CHEBI:29919"/>
        <dbReference type="ChEBI" id="CHEBI:30089"/>
        <dbReference type="ChEBI" id="CHEBI:35235"/>
        <dbReference type="ChEBI" id="CHEBI:58340"/>
        <dbReference type="EC" id="2.5.1.47"/>
    </reaction>
</comment>
<evidence type="ECO:0000256" key="10">
    <source>
        <dbReference type="ARBA" id="ARBA00033075"/>
    </source>
</evidence>
<dbReference type="GO" id="GO:0006535">
    <property type="term" value="P:cysteine biosynthetic process from serine"/>
    <property type="evidence" value="ECO:0007669"/>
    <property type="project" value="InterPro"/>
</dbReference>
<dbReference type="FunFam" id="3.40.50.1100:FF:000016">
    <property type="entry name" value="Cysteine synthase A"/>
    <property type="match status" value="1"/>
</dbReference>
<dbReference type="PROSITE" id="PS00165">
    <property type="entry name" value="DEHYDRATASE_SER_THR"/>
    <property type="match status" value="1"/>
</dbReference>
<evidence type="ECO:0000256" key="7">
    <source>
        <dbReference type="ARBA" id="ARBA00022898"/>
    </source>
</evidence>
<evidence type="ECO:0000256" key="1">
    <source>
        <dbReference type="ARBA" id="ARBA00001933"/>
    </source>
</evidence>
<dbReference type="AlphaFoldDB" id="A0A8A4TNM8"/>
<reference evidence="13" key="1">
    <citation type="submission" date="2021-03" db="EMBL/GenBank/DDBJ databases">
        <title>Acanthopleuribacteraceae sp. M133.</title>
        <authorList>
            <person name="Wang G."/>
        </authorList>
    </citation>
    <scope>NUCLEOTIDE SEQUENCE</scope>
    <source>
        <strain evidence="13">M133</strain>
    </source>
</reference>
<dbReference type="GO" id="GO:0030170">
    <property type="term" value="F:pyridoxal phosphate binding"/>
    <property type="evidence" value="ECO:0007669"/>
    <property type="project" value="InterPro"/>
</dbReference>
<dbReference type="EMBL" id="CP071793">
    <property type="protein sequence ID" value="QTD51576.1"/>
    <property type="molecule type" value="Genomic_DNA"/>
</dbReference>
<evidence type="ECO:0000256" key="6">
    <source>
        <dbReference type="ARBA" id="ARBA00022679"/>
    </source>
</evidence>
<dbReference type="KEGG" id="scor:J3U87_03825"/>
<dbReference type="Pfam" id="PF00291">
    <property type="entry name" value="PALP"/>
    <property type="match status" value="1"/>
</dbReference>
<dbReference type="InterPro" id="IPR001926">
    <property type="entry name" value="TrpB-like_PALP"/>
</dbReference>
<proteinExistence type="inferred from homology"/>
<dbReference type="InterPro" id="IPR001216">
    <property type="entry name" value="P-phosphate_BS"/>
</dbReference>
<evidence type="ECO:0000256" key="4">
    <source>
        <dbReference type="ARBA" id="ARBA00019371"/>
    </source>
</evidence>
<name>A0A8A4TNM8_SULCO</name>
<dbReference type="RefSeq" id="WP_237381704.1">
    <property type="nucleotide sequence ID" value="NZ_CP071793.1"/>
</dbReference>
<dbReference type="Gene3D" id="3.40.50.1100">
    <property type="match status" value="2"/>
</dbReference>
<evidence type="ECO:0000259" key="12">
    <source>
        <dbReference type="Pfam" id="PF00291"/>
    </source>
</evidence>
<dbReference type="PANTHER" id="PTHR10314">
    <property type="entry name" value="CYSTATHIONINE BETA-SYNTHASE"/>
    <property type="match status" value="1"/>
</dbReference>
<comment type="cofactor">
    <cofactor evidence="1">
        <name>pyridoxal 5'-phosphate</name>
        <dbReference type="ChEBI" id="CHEBI:597326"/>
    </cofactor>
</comment>
<evidence type="ECO:0000313" key="14">
    <source>
        <dbReference type="Proteomes" id="UP000663929"/>
    </source>
</evidence>
<keyword evidence="14" id="KW-1185">Reference proteome</keyword>
<accession>A0A8A4TNM8</accession>
<dbReference type="NCBIfam" id="NF007989">
    <property type="entry name" value="PRK10717.1"/>
    <property type="match status" value="1"/>
</dbReference>
<dbReference type="InterPro" id="IPR036052">
    <property type="entry name" value="TrpB-like_PALP_sf"/>
</dbReference>
<evidence type="ECO:0000313" key="13">
    <source>
        <dbReference type="EMBL" id="QTD51576.1"/>
    </source>
</evidence>
<dbReference type="CDD" id="cd01561">
    <property type="entry name" value="CBS_like"/>
    <property type="match status" value="1"/>
</dbReference>
<dbReference type="Proteomes" id="UP000663929">
    <property type="component" value="Chromosome"/>
</dbReference>
<dbReference type="SUPFAM" id="SSF53686">
    <property type="entry name" value="Tryptophan synthase beta subunit-like PLP-dependent enzymes"/>
    <property type="match status" value="1"/>
</dbReference>
<evidence type="ECO:0000256" key="11">
    <source>
        <dbReference type="ARBA" id="ARBA00047931"/>
    </source>
</evidence>
<evidence type="ECO:0000256" key="2">
    <source>
        <dbReference type="ARBA" id="ARBA00007103"/>
    </source>
</evidence>
<comment type="similarity">
    <text evidence="2">Belongs to the cysteine synthase/cystathionine beta-synthase family.</text>
</comment>